<name>A0ACB7ZI85_9ERIC</name>
<dbReference type="Proteomes" id="UP000828048">
    <property type="component" value="Chromosome 9"/>
</dbReference>
<protein>
    <submittedName>
        <fullName evidence="1">Uncharacterized protein</fullName>
    </submittedName>
</protein>
<gene>
    <name evidence="1" type="ORF">Vadar_007980</name>
</gene>
<accession>A0ACB7ZI85</accession>
<sequence length="227" mass="24609">MAGLHGVRPRFLSSVTDTYGLSRYERAHIDNELCQTIESAMDGVAVIRSAMDVISEVDGVVYPILTRGAPFIISKGGLLATSAHLACTLSIEGKFKLADVSLHSLGRKYSWNVKLEVVAIDTSSNLAILQLPADMVEGLKFFKLGSGCRAGERIFSIGHPQVGTYGVRVSNVYCPDRSFFEYNIPVPNKKFVPRWFKYLETGLISGRGLSGGPVVNSSGEVIGVHQS</sequence>
<evidence type="ECO:0000313" key="2">
    <source>
        <dbReference type="Proteomes" id="UP000828048"/>
    </source>
</evidence>
<evidence type="ECO:0000313" key="1">
    <source>
        <dbReference type="EMBL" id="KAH7865537.1"/>
    </source>
</evidence>
<comment type="caution">
    <text evidence="1">The sequence shown here is derived from an EMBL/GenBank/DDBJ whole genome shotgun (WGS) entry which is preliminary data.</text>
</comment>
<organism evidence="1 2">
    <name type="scientific">Vaccinium darrowii</name>
    <dbReference type="NCBI Taxonomy" id="229202"/>
    <lineage>
        <taxon>Eukaryota</taxon>
        <taxon>Viridiplantae</taxon>
        <taxon>Streptophyta</taxon>
        <taxon>Embryophyta</taxon>
        <taxon>Tracheophyta</taxon>
        <taxon>Spermatophyta</taxon>
        <taxon>Magnoliopsida</taxon>
        <taxon>eudicotyledons</taxon>
        <taxon>Gunneridae</taxon>
        <taxon>Pentapetalae</taxon>
        <taxon>asterids</taxon>
        <taxon>Ericales</taxon>
        <taxon>Ericaceae</taxon>
        <taxon>Vaccinioideae</taxon>
        <taxon>Vaccinieae</taxon>
        <taxon>Vaccinium</taxon>
    </lineage>
</organism>
<proteinExistence type="predicted"/>
<reference evidence="1 2" key="1">
    <citation type="journal article" date="2021" name="Hortic Res">
        <title>High-quality reference genome and annotation aids understanding of berry development for evergreen blueberry (Vaccinium darrowii).</title>
        <authorList>
            <person name="Yu J."/>
            <person name="Hulse-Kemp A.M."/>
            <person name="Babiker E."/>
            <person name="Staton M."/>
        </authorList>
    </citation>
    <scope>NUCLEOTIDE SEQUENCE [LARGE SCALE GENOMIC DNA]</scope>
    <source>
        <strain evidence="2">cv. NJ 8807/NJ 8810</strain>
        <tissue evidence="1">Young leaf</tissue>
    </source>
</reference>
<dbReference type="EMBL" id="CM037159">
    <property type="protein sequence ID" value="KAH7865537.1"/>
    <property type="molecule type" value="Genomic_DNA"/>
</dbReference>
<keyword evidence="2" id="KW-1185">Reference proteome</keyword>